<dbReference type="CDD" id="cd18127">
    <property type="entry name" value="GAPDH_II_C"/>
    <property type="match status" value="1"/>
</dbReference>
<dbReference type="CDD" id="cd02278">
    <property type="entry name" value="GAPDH_II_N"/>
    <property type="match status" value="1"/>
</dbReference>
<dbReference type="EC" id="1.2.1.59" evidence="7"/>
<dbReference type="Pfam" id="PF02800">
    <property type="entry name" value="Gp_dh_C"/>
    <property type="match status" value="1"/>
</dbReference>
<dbReference type="GO" id="GO:0051287">
    <property type="term" value="F:NAD binding"/>
    <property type="evidence" value="ECO:0007669"/>
    <property type="project" value="InterPro"/>
</dbReference>
<keyword evidence="1" id="KW-0521">NADP</keyword>
<dbReference type="Gene3D" id="3.30.360.10">
    <property type="entry name" value="Dihydrodipicolinate Reductase, domain 2"/>
    <property type="match status" value="1"/>
</dbReference>
<feature type="active site" description="Nucleophile" evidence="4">
    <location>
        <position position="145"/>
    </location>
</feature>
<keyword evidence="8" id="KW-1185">Reference proteome</keyword>
<proteinExistence type="inferred from homology"/>
<dbReference type="OrthoDB" id="9779394at2"/>
<name>A0A3A8ACC6_9HYPH</name>
<protein>
    <submittedName>
        <fullName evidence="7">Type II glyceraldehyde-3-phosphate dehydrogenase</fullName>
        <ecNumber evidence="7">1.2.1.59</ecNumber>
    </submittedName>
</protein>
<dbReference type="GO" id="GO:0005737">
    <property type="term" value="C:cytoplasm"/>
    <property type="evidence" value="ECO:0007669"/>
    <property type="project" value="InterPro"/>
</dbReference>
<evidence type="ECO:0000256" key="5">
    <source>
        <dbReference type="PIRSR" id="PIRSR000149-3"/>
    </source>
</evidence>
<comment type="caution">
    <text evidence="7">The sequence shown here is derived from an EMBL/GenBank/DDBJ whole genome shotgun (WGS) entry which is preliminary data.</text>
</comment>
<dbReference type="SUPFAM" id="SSF51735">
    <property type="entry name" value="NAD(P)-binding Rossmann-fold domains"/>
    <property type="match status" value="1"/>
</dbReference>
<dbReference type="GO" id="GO:0008839">
    <property type="term" value="F:4-hydroxy-tetrahydrodipicolinate reductase"/>
    <property type="evidence" value="ECO:0007669"/>
    <property type="project" value="InterPro"/>
</dbReference>
<dbReference type="InterPro" id="IPR000846">
    <property type="entry name" value="DapB_N"/>
</dbReference>
<dbReference type="InterPro" id="IPR020829">
    <property type="entry name" value="GlycerAld_3-P_DH_cat"/>
</dbReference>
<evidence type="ECO:0000256" key="4">
    <source>
        <dbReference type="PIRSR" id="PIRSR000149-1"/>
    </source>
</evidence>
<gene>
    <name evidence="7" type="ORF">DEM25_008055</name>
</gene>
<evidence type="ECO:0000259" key="6">
    <source>
        <dbReference type="SMART" id="SM00846"/>
    </source>
</evidence>
<dbReference type="GO" id="GO:0043891">
    <property type="term" value="F:glyceraldehyde-3-phosphate dehydrogenase [NAD(P)+] (phosphorylating) activity"/>
    <property type="evidence" value="ECO:0007669"/>
    <property type="project" value="UniProtKB-EC"/>
</dbReference>
<keyword evidence="5" id="KW-0547">Nucleotide-binding</keyword>
<evidence type="ECO:0000256" key="2">
    <source>
        <dbReference type="ARBA" id="ARBA00023002"/>
    </source>
</evidence>
<sequence>MAENDSTRVAVNGYGVIGKRVADAIAAQDDMELSGVADITGDWRAHIVKHKGFQLYAASDGHASPMQDAGLEIAGVLDELLEQSDIVVDCTPKRIAAKNVELYRRRGIKFIVHGGEAHDVTGHSFVAEANYDSAVDRNSTRVVSCNTTSIVRTLSALKRAGLLRRARGTLLRRATDPWESHLGGIMNTLVPEATIPSHQGPDTQSVDPDLDVVTMAVKVPQTLAHLHYWTVQLTRNVEEEEVLNALRTSSRIALVRAGDGLNAINAIKEMMADLSRPYDSLYEVAVWEDMLKVHGDELFYAYMVDNQAIVIPETIDAIRALTGTIKDGPESIAKTDAALDIGLAAIGARLAAQGNR</sequence>
<dbReference type="InterPro" id="IPR036291">
    <property type="entry name" value="NAD(P)-bd_dom_sf"/>
</dbReference>
<evidence type="ECO:0000256" key="1">
    <source>
        <dbReference type="ARBA" id="ARBA00022857"/>
    </source>
</evidence>
<dbReference type="NCBIfam" id="NF003251">
    <property type="entry name" value="PRK04207.1"/>
    <property type="match status" value="1"/>
</dbReference>
<dbReference type="SUPFAM" id="SSF55347">
    <property type="entry name" value="Glyceraldehyde-3-phosphate dehydrogenase-like, C-terminal domain"/>
    <property type="match status" value="1"/>
</dbReference>
<keyword evidence="2 7" id="KW-0560">Oxidoreductase</keyword>
<dbReference type="Proteomes" id="UP000246132">
    <property type="component" value="Unassembled WGS sequence"/>
</dbReference>
<dbReference type="PIRSF" id="PIRSF000149">
    <property type="entry name" value="GAP_DH"/>
    <property type="match status" value="1"/>
</dbReference>
<dbReference type="SMART" id="SM00846">
    <property type="entry name" value="Gp_dh_N"/>
    <property type="match status" value="1"/>
</dbReference>
<dbReference type="GO" id="GO:0050661">
    <property type="term" value="F:NADP binding"/>
    <property type="evidence" value="ECO:0007669"/>
    <property type="project" value="InterPro"/>
</dbReference>
<evidence type="ECO:0000313" key="7">
    <source>
        <dbReference type="EMBL" id="RKF07962.1"/>
    </source>
</evidence>
<feature type="binding site" evidence="5">
    <location>
        <position position="306"/>
    </location>
    <ligand>
        <name>NAD(+)</name>
        <dbReference type="ChEBI" id="CHEBI:57540"/>
    </ligand>
</feature>
<dbReference type="InterPro" id="IPR020828">
    <property type="entry name" value="GlycerAld_3-P_DH_NAD(P)-bd"/>
</dbReference>
<dbReference type="InterPro" id="IPR020831">
    <property type="entry name" value="GlycerAld/Erythrose_P_DH"/>
</dbReference>
<reference evidence="7 8" key="1">
    <citation type="journal article" date="2018" name="Int. J. Syst. Bacteriol.">
        <title>Oceaniradius stylonemae gen. nov., sp. nov., isolated from a red alga, Stylonema cornu-cervi.</title>
        <authorList>
            <person name="Jeong S."/>
        </authorList>
    </citation>
    <scope>NUCLEOTIDE SEQUENCE [LARGE SCALE GENOMIC DNA]</scope>
    <source>
        <strain evidence="7 8">StC1</strain>
    </source>
</reference>
<dbReference type="EMBL" id="QFWV02000004">
    <property type="protein sequence ID" value="RKF07962.1"/>
    <property type="molecule type" value="Genomic_DNA"/>
</dbReference>
<dbReference type="GO" id="GO:0009089">
    <property type="term" value="P:lysine biosynthetic process via diaminopimelate"/>
    <property type="evidence" value="ECO:0007669"/>
    <property type="project" value="InterPro"/>
</dbReference>
<dbReference type="NCBIfam" id="TIGR01546">
    <property type="entry name" value="GAPDH-II_archae"/>
    <property type="match status" value="1"/>
</dbReference>
<accession>A0A3A8ACC6</accession>
<dbReference type="HAMAP" id="MF_00559">
    <property type="entry name" value="G3P_dehdrog_arch"/>
    <property type="match status" value="1"/>
</dbReference>
<dbReference type="Pfam" id="PF01113">
    <property type="entry name" value="DapB_N"/>
    <property type="match status" value="1"/>
</dbReference>
<organism evidence="7 8">
    <name type="scientific">Oceaniradius stylonematis</name>
    <dbReference type="NCBI Taxonomy" id="2184161"/>
    <lineage>
        <taxon>Bacteria</taxon>
        <taxon>Pseudomonadati</taxon>
        <taxon>Pseudomonadota</taxon>
        <taxon>Alphaproteobacteria</taxon>
        <taxon>Hyphomicrobiales</taxon>
        <taxon>Ahrensiaceae</taxon>
        <taxon>Oceaniradius</taxon>
    </lineage>
</organism>
<dbReference type="AlphaFoldDB" id="A0A3A8ACC6"/>
<evidence type="ECO:0000256" key="3">
    <source>
        <dbReference type="ARBA" id="ARBA00023027"/>
    </source>
</evidence>
<dbReference type="InterPro" id="IPR006436">
    <property type="entry name" value="Glyceraldehyde-3-P_DH_2_arc"/>
</dbReference>
<feature type="binding site" evidence="5">
    <location>
        <position position="38"/>
    </location>
    <ligand>
        <name>NAD(+)</name>
        <dbReference type="ChEBI" id="CHEBI:57540"/>
    </ligand>
</feature>
<feature type="domain" description="Glyceraldehyde 3-phosphate dehydrogenase NAD(P) binding" evidence="6">
    <location>
        <begin position="7"/>
        <end position="145"/>
    </location>
</feature>
<evidence type="ECO:0000313" key="8">
    <source>
        <dbReference type="Proteomes" id="UP000246132"/>
    </source>
</evidence>
<dbReference type="Gene3D" id="3.40.50.720">
    <property type="entry name" value="NAD(P)-binding Rossmann-like Domain"/>
    <property type="match status" value="1"/>
</dbReference>
<dbReference type="GO" id="GO:0006096">
    <property type="term" value="P:glycolytic process"/>
    <property type="evidence" value="ECO:0007669"/>
    <property type="project" value="InterPro"/>
</dbReference>
<keyword evidence="3 5" id="KW-0520">NAD</keyword>